<organism evidence="3 5">
    <name type="scientific">Jannaschia seohaensis</name>
    <dbReference type="NCBI Taxonomy" id="475081"/>
    <lineage>
        <taxon>Bacteria</taxon>
        <taxon>Pseudomonadati</taxon>
        <taxon>Pseudomonadota</taxon>
        <taxon>Alphaproteobacteria</taxon>
        <taxon>Rhodobacterales</taxon>
        <taxon>Roseobacteraceae</taxon>
        <taxon>Jannaschia</taxon>
    </lineage>
</organism>
<dbReference type="InterPro" id="IPR036465">
    <property type="entry name" value="vWFA_dom_sf"/>
</dbReference>
<gene>
    <name evidence="2" type="ORF">BCF38_12523</name>
    <name evidence="3" type="ORF">SAMN05421539_12523</name>
</gene>
<sequence length="869" mass="91607">MASSMTSALLNRPCGLCVRALRFVGVVALALTLSMPRASAGPFDGTIWAVLSEQDQNQILQALHDELTAVRAGQVAQRTADEEAAKTLSQRLDDLYTPQNESAWRKYSSKYALMAADALRADAARFAQMAGAASAGNYTALKKEMPRVGATLFASIVGDILEEKGHDQTKLVWDTLVNRAGSLQQVGTALLRGDTGQAFQIVKGEAISELESLSQNTVAGVIDWAFTDLGVAPGQAYLQVIAYEKQFIRWSQGALSDYFIDTCLQAYVTTYNRTRNAASSLSEYDRCALLGGAAYADREFDRALLAANIDPDTIRMQMLEAYRTTGQSPRSWISDLVASRIAEEERRLTAEIDAAQAELMASSDAFAQALGQRLSALALAAMTDAEAAQLTRDARAAITGSQADADAVARAAAGAVAACAAYDAAKTEAEAARAAMARLSSIAFDIRIRARDIPDCGPDGASLAGDLTEARRLRSVFDSGLAEAQAGLNAACTARDGIDTAADQPAALALVQSARDGAAQAQAGVEAARKAHSDIAEIRRQVTSASQAPQSGLRLDLVAQDLARLDGWLADLRAADAASIAADFATAKGAMHAAQRRVTGLITQAEQRADLVRAALEPHRSGPLGAELRGILQALDTALSPALSCQYGVEGDWFGSRGYTYRSIDDAPDLASLQALVDAAKARCPQATAGPQGQTPEQEIDAIFGEVDASEVLLDIAQRGYEQCLADALLLYSDIWSISSRPTPTLAESILIVFDASGSMGDDGRIEKARAAATAVLQGIQAGGDIEVALMVFYDCGSIRLEVPFTTDPGEIIAVLPGIRPSGSTPLAAASAQGRTYLQTEARGARKRFILLTDGEESCGGDPVAAIGQ</sequence>
<dbReference type="SUPFAM" id="SSF53300">
    <property type="entry name" value="vWA-like"/>
    <property type="match status" value="1"/>
</dbReference>
<dbReference type="AlphaFoldDB" id="A0A2Y9B5U3"/>
<evidence type="ECO:0000313" key="2">
    <source>
        <dbReference type="EMBL" id="PWJ10207.1"/>
    </source>
</evidence>
<dbReference type="Pfam" id="PF13519">
    <property type="entry name" value="VWA_2"/>
    <property type="match status" value="1"/>
</dbReference>
<dbReference type="PROSITE" id="PS50234">
    <property type="entry name" value="VWFA"/>
    <property type="match status" value="1"/>
</dbReference>
<reference evidence="2 4" key="2">
    <citation type="submission" date="2018-03" db="EMBL/GenBank/DDBJ databases">
        <title>Genomic Encyclopedia of Archaeal and Bacterial Type Strains, Phase II (KMG-II): from individual species to whole genera.</title>
        <authorList>
            <person name="Goeker M."/>
        </authorList>
    </citation>
    <scope>NUCLEOTIDE SEQUENCE [LARGE SCALE GENOMIC DNA]</scope>
    <source>
        <strain evidence="2 4">DSM 25227</strain>
    </source>
</reference>
<dbReference type="InterPro" id="IPR002035">
    <property type="entry name" value="VWF_A"/>
</dbReference>
<accession>A0A2Y9B5U3</accession>
<name>A0A2Y9B5U3_9RHOB</name>
<evidence type="ECO:0000313" key="3">
    <source>
        <dbReference type="EMBL" id="SSA51780.1"/>
    </source>
</evidence>
<evidence type="ECO:0000313" key="4">
    <source>
        <dbReference type="Proteomes" id="UP000245839"/>
    </source>
</evidence>
<reference evidence="3 5" key="1">
    <citation type="submission" date="2016-10" db="EMBL/GenBank/DDBJ databases">
        <authorList>
            <person name="Cai Z."/>
        </authorList>
    </citation>
    <scope>NUCLEOTIDE SEQUENCE [LARGE SCALE GENOMIC DNA]</scope>
    <source>
        <strain evidence="3 5">DSM 25227</strain>
    </source>
</reference>
<keyword evidence="4" id="KW-1185">Reference proteome</keyword>
<dbReference type="EMBL" id="QGDJ01000025">
    <property type="protein sequence ID" value="PWJ10207.1"/>
    <property type="molecule type" value="Genomic_DNA"/>
</dbReference>
<dbReference type="Gene3D" id="3.40.50.410">
    <property type="entry name" value="von Willebrand factor, type A domain"/>
    <property type="match status" value="1"/>
</dbReference>
<evidence type="ECO:0000259" key="1">
    <source>
        <dbReference type="PROSITE" id="PS50234"/>
    </source>
</evidence>
<dbReference type="EMBL" id="UETC01000025">
    <property type="protein sequence ID" value="SSA51780.1"/>
    <property type="molecule type" value="Genomic_DNA"/>
</dbReference>
<dbReference type="Proteomes" id="UP000245839">
    <property type="component" value="Unassembled WGS sequence"/>
</dbReference>
<proteinExistence type="predicted"/>
<dbReference type="CDD" id="cd00198">
    <property type="entry name" value="vWFA"/>
    <property type="match status" value="1"/>
</dbReference>
<feature type="domain" description="VWFA" evidence="1">
    <location>
        <begin position="749"/>
        <end position="869"/>
    </location>
</feature>
<evidence type="ECO:0000313" key="5">
    <source>
        <dbReference type="Proteomes" id="UP000251571"/>
    </source>
</evidence>
<dbReference type="Proteomes" id="UP000251571">
    <property type="component" value="Unassembled WGS sequence"/>
</dbReference>
<protein>
    <submittedName>
        <fullName evidence="3">von Willebrand factor type A domain-containing protein</fullName>
    </submittedName>
</protein>